<dbReference type="PANTHER" id="PTHR43404">
    <property type="entry name" value="LIPOPOLYSACCHARIDE CHOLINEPHOSPHOTRANSFERASE LICD"/>
    <property type="match status" value="1"/>
</dbReference>
<feature type="domain" description="LicD/FKTN/FKRP nucleotidyltransferase" evidence="1">
    <location>
        <begin position="22"/>
        <end position="247"/>
    </location>
</feature>
<dbReference type="EMBL" id="CP000246">
    <property type="protein sequence ID" value="ABG84025.1"/>
    <property type="molecule type" value="Genomic_DNA"/>
</dbReference>
<dbReference type="Proteomes" id="UP000001823">
    <property type="component" value="Chromosome"/>
</dbReference>
<reference evidence="2 3" key="1">
    <citation type="journal article" date="2006" name="Genome Res.">
        <title>Skewed genomic variability in strains of the toxigenic bacterial pathogen, Clostridium perfringens.</title>
        <authorList>
            <person name="Myers G.S."/>
            <person name="Rasko D.A."/>
            <person name="Cheung J.K."/>
            <person name="Ravel J."/>
            <person name="Seshadri R."/>
            <person name="Deboy R.T."/>
            <person name="Ren Q."/>
            <person name="Varga J."/>
            <person name="Awad M.M."/>
            <person name="Brinkac L.M."/>
            <person name="Daugherty S.C."/>
            <person name="Haft D.H."/>
            <person name="Dodson R.J."/>
            <person name="Madupu R."/>
            <person name="Nelson W.C."/>
            <person name="Rosovitz M.J."/>
            <person name="Sullivan S.A."/>
            <person name="Khouri H."/>
            <person name="Dimitrov G.I."/>
            <person name="Watkins K.L."/>
            <person name="Mulligan S."/>
            <person name="Benton J."/>
            <person name="Radune D."/>
            <person name="Fisher D.J."/>
            <person name="Atkins H.S."/>
            <person name="Hiscox T."/>
            <person name="Jost B.H."/>
            <person name="Billington S.J."/>
            <person name="Songer J.G."/>
            <person name="McClane B.A."/>
            <person name="Titball R.W."/>
            <person name="Rood J.I."/>
            <person name="Melville S.B."/>
            <person name="Paulsen I.T."/>
        </authorList>
    </citation>
    <scope>NUCLEOTIDE SEQUENCE [LARGE SCALE GENOMIC DNA]</scope>
    <source>
        <strain evidence="3">ATCC 13124 / DSM 756 / JCM 1290 / NCIMB 6125 / NCTC 8237 / S 107 / Type A</strain>
    </source>
</reference>
<evidence type="ECO:0000259" key="1">
    <source>
        <dbReference type="Pfam" id="PF04991"/>
    </source>
</evidence>
<dbReference type="Pfam" id="PF04991">
    <property type="entry name" value="LicD"/>
    <property type="match status" value="1"/>
</dbReference>
<accession>A0A0H2YTD2</accession>
<keyword evidence="3" id="KW-1185">Reference proteome</keyword>
<dbReference type="KEGG" id="cpf:CPF_0917"/>
<dbReference type="AlphaFoldDB" id="A0A0H2YTD2"/>
<name>A0A0H2YTD2_CLOP1</name>
<organism evidence="2 3">
    <name type="scientific">Clostridium perfringens (strain ATCC 13124 / DSM 756 / JCM 1290 / NCIMB 6125 / NCTC 8237 / Type A)</name>
    <dbReference type="NCBI Taxonomy" id="195103"/>
    <lineage>
        <taxon>Bacteria</taxon>
        <taxon>Bacillati</taxon>
        <taxon>Bacillota</taxon>
        <taxon>Clostridia</taxon>
        <taxon>Eubacteriales</taxon>
        <taxon>Clostridiaceae</taxon>
        <taxon>Clostridium</taxon>
    </lineage>
</organism>
<protein>
    <submittedName>
        <fullName evidence="2">LicD family protein</fullName>
    </submittedName>
</protein>
<sequence>MRNLGELQKINLEMLLETKRICEKNNIKYFLIGGSLIGAVRHKGFIPWDDDLDIGMLREDYEKFLSVCKNELSNDYFLQNKDTDSNFGFCFTKMLKNNTLLIEKATVTSMCKKGIFIDIVPFDNVPNNFLLKILQALRIDVLKRLILLKTNYDISMGRRGIKRIIFVFFKWLCKFWSKEFLFKKIFTYIKKYNTKESKEVVYISGAYDYLKVCVNKKWVEETIYLDFENEKISCPKGYHNYLKKVYGDYMKFPSKNKRGNKHNIIKLEIN</sequence>
<dbReference type="eggNOG" id="COG3475">
    <property type="taxonomic scope" value="Bacteria"/>
</dbReference>
<evidence type="ECO:0000313" key="2">
    <source>
        <dbReference type="EMBL" id="ABG84025.1"/>
    </source>
</evidence>
<dbReference type="GeneID" id="93002752"/>
<dbReference type="PaxDb" id="195103-CPF_0917"/>
<dbReference type="STRING" id="195103.CPF_0917"/>
<proteinExistence type="predicted"/>
<dbReference type="InterPro" id="IPR007074">
    <property type="entry name" value="LicD/FKTN/FKRP_NTP_transf"/>
</dbReference>
<dbReference type="PANTHER" id="PTHR43404:SF2">
    <property type="entry name" value="LIPOPOLYSACCHARIDE CHOLINEPHOSPHOTRANSFERASE LICD"/>
    <property type="match status" value="1"/>
</dbReference>
<dbReference type="InterPro" id="IPR052942">
    <property type="entry name" value="LPS_cholinephosphotransferase"/>
</dbReference>
<evidence type="ECO:0000313" key="3">
    <source>
        <dbReference type="Proteomes" id="UP000001823"/>
    </source>
</evidence>
<dbReference type="GO" id="GO:0009100">
    <property type="term" value="P:glycoprotein metabolic process"/>
    <property type="evidence" value="ECO:0007669"/>
    <property type="project" value="UniProtKB-ARBA"/>
</dbReference>
<gene>
    <name evidence="2" type="ordered locus">CPF_0917</name>
</gene>
<dbReference type="RefSeq" id="WP_011590438.1">
    <property type="nucleotide sequence ID" value="NC_008261.1"/>
</dbReference>
<dbReference type="HOGENOM" id="CLU_075543_0_0_9"/>